<evidence type="ECO:0000256" key="7">
    <source>
        <dbReference type="SAM" id="Coils"/>
    </source>
</evidence>
<feature type="region of interest" description="Disordered" evidence="8">
    <location>
        <begin position="162"/>
        <end position="185"/>
    </location>
</feature>
<evidence type="ECO:0000256" key="8">
    <source>
        <dbReference type="SAM" id="MobiDB-lite"/>
    </source>
</evidence>
<feature type="coiled-coil region" evidence="7">
    <location>
        <begin position="37"/>
        <end position="71"/>
    </location>
</feature>
<dbReference type="EMBL" id="CAUYUJ010022501">
    <property type="protein sequence ID" value="CAK0910970.1"/>
    <property type="molecule type" value="Genomic_DNA"/>
</dbReference>
<evidence type="ECO:0008006" key="11">
    <source>
        <dbReference type="Google" id="ProtNLM"/>
    </source>
</evidence>
<keyword evidence="10" id="KW-1185">Reference proteome</keyword>
<evidence type="ECO:0000313" key="10">
    <source>
        <dbReference type="Proteomes" id="UP001189429"/>
    </source>
</evidence>
<evidence type="ECO:0000256" key="4">
    <source>
        <dbReference type="ARBA" id="ARBA00022701"/>
    </source>
</evidence>
<dbReference type="Gene3D" id="1.10.287.1490">
    <property type="match status" value="1"/>
</dbReference>
<dbReference type="Pfam" id="PF06705">
    <property type="entry name" value="SF-assemblin"/>
    <property type="match status" value="1"/>
</dbReference>
<reference evidence="9" key="1">
    <citation type="submission" date="2023-10" db="EMBL/GenBank/DDBJ databases">
        <authorList>
            <person name="Chen Y."/>
            <person name="Shah S."/>
            <person name="Dougan E. K."/>
            <person name="Thang M."/>
            <person name="Chan C."/>
        </authorList>
    </citation>
    <scope>NUCLEOTIDE SEQUENCE [LARGE SCALE GENOMIC DNA]</scope>
</reference>
<evidence type="ECO:0000256" key="5">
    <source>
        <dbReference type="ARBA" id="ARBA00023054"/>
    </source>
</evidence>
<evidence type="ECO:0000256" key="2">
    <source>
        <dbReference type="ARBA" id="ARBA00005678"/>
    </source>
</evidence>
<sequence length="185" mass="20232">MSGAGAVGDGARSKLAALNSRFAGFDRQVEVESKARLDQEDAAENQLKDSIARLEKTLNAEIKKRVEANKALQGMFEAQMATVQDKLEAGLLDRLDQLHASVGSLNGRVDAVEKDFMEAREQYIRDIEDKSSMVAKDAAALQEACQNERADRKERETLIIAKLRDLSPSTPAPPTGWRRSSGSAT</sequence>
<evidence type="ECO:0000256" key="1">
    <source>
        <dbReference type="ARBA" id="ARBA00004245"/>
    </source>
</evidence>
<keyword evidence="3" id="KW-0963">Cytoplasm</keyword>
<accession>A0ABN9YDT5</accession>
<comment type="subcellular location">
    <subcellularLocation>
        <location evidence="1">Cytoplasm</location>
        <location evidence="1">Cytoskeleton</location>
    </subcellularLocation>
</comment>
<evidence type="ECO:0000256" key="6">
    <source>
        <dbReference type="ARBA" id="ARBA00023212"/>
    </source>
</evidence>
<keyword evidence="4" id="KW-0493">Microtubule</keyword>
<comment type="similarity">
    <text evidence="2">Belongs to the SF-assemblin family.</text>
</comment>
<keyword evidence="5 7" id="KW-0175">Coiled coil</keyword>
<evidence type="ECO:0000313" key="9">
    <source>
        <dbReference type="EMBL" id="CAK0910970.1"/>
    </source>
</evidence>
<keyword evidence="6" id="KW-0206">Cytoskeleton</keyword>
<dbReference type="PANTHER" id="PTHR40412">
    <property type="entry name" value="SF-ASSEMBLIN"/>
    <property type="match status" value="1"/>
</dbReference>
<evidence type="ECO:0000256" key="3">
    <source>
        <dbReference type="ARBA" id="ARBA00022490"/>
    </source>
</evidence>
<dbReference type="Proteomes" id="UP001189429">
    <property type="component" value="Unassembled WGS sequence"/>
</dbReference>
<dbReference type="InterPro" id="IPR008374">
    <property type="entry name" value="SF_assemblin/giardin_b"/>
</dbReference>
<gene>
    <name evidence="9" type="ORF">PCOR1329_LOCUS84987</name>
</gene>
<dbReference type="PANTHER" id="PTHR40412:SF1">
    <property type="entry name" value="SF-ASSEMBLIN"/>
    <property type="match status" value="1"/>
</dbReference>
<dbReference type="PRINTS" id="PR01799">
    <property type="entry name" value="SFASSEMBLIN"/>
</dbReference>
<protein>
    <recommendedName>
        <fullName evidence="11">Coiled-coil domain-containing protein 153</fullName>
    </recommendedName>
</protein>
<organism evidence="9 10">
    <name type="scientific">Prorocentrum cordatum</name>
    <dbReference type="NCBI Taxonomy" id="2364126"/>
    <lineage>
        <taxon>Eukaryota</taxon>
        <taxon>Sar</taxon>
        <taxon>Alveolata</taxon>
        <taxon>Dinophyceae</taxon>
        <taxon>Prorocentrales</taxon>
        <taxon>Prorocentraceae</taxon>
        <taxon>Prorocentrum</taxon>
    </lineage>
</organism>
<comment type="caution">
    <text evidence="9">The sequence shown here is derived from an EMBL/GenBank/DDBJ whole genome shotgun (WGS) entry which is preliminary data.</text>
</comment>
<proteinExistence type="inferred from homology"/>
<name>A0ABN9YDT5_9DINO</name>